<dbReference type="NCBIfam" id="NF004620">
    <property type="entry name" value="PRK05954.1"/>
    <property type="match status" value="1"/>
</dbReference>
<proteinExistence type="inferred from homology"/>
<feature type="domain" description="Cobalamin biosynthesis precorrin-8X methylmutase CobH/CbiC" evidence="5">
    <location>
        <begin position="11"/>
        <end position="199"/>
    </location>
</feature>
<gene>
    <name evidence="6" type="ORF">FRE64_03405</name>
</gene>
<keyword evidence="7" id="KW-1185">Reference proteome</keyword>
<name>A0A5B8NIN7_9CHRO</name>
<dbReference type="SUPFAM" id="SSF63965">
    <property type="entry name" value="Precorrin-8X methylmutase CbiC/CobH"/>
    <property type="match status" value="1"/>
</dbReference>
<evidence type="ECO:0000256" key="4">
    <source>
        <dbReference type="ARBA" id="ARBA00023235"/>
    </source>
</evidence>
<dbReference type="Proteomes" id="UP000318453">
    <property type="component" value="Chromosome"/>
</dbReference>
<comment type="similarity">
    <text evidence="2">Belongs to the CobH/CbiC family.</text>
</comment>
<evidence type="ECO:0000313" key="7">
    <source>
        <dbReference type="Proteomes" id="UP000318453"/>
    </source>
</evidence>
<keyword evidence="3" id="KW-0169">Cobalamin biosynthesis</keyword>
<dbReference type="Gene3D" id="3.40.50.10230">
    <property type="entry name" value="Cobalamin biosynthesis CobH/CbiC, precorrin-8X methylmutase"/>
    <property type="match status" value="1"/>
</dbReference>
<dbReference type="InterPro" id="IPR003722">
    <property type="entry name" value="Cbl_synth_CobH/CbiC"/>
</dbReference>
<dbReference type="GO" id="GO:0016993">
    <property type="term" value="F:precorrin-8X methylmutase activity"/>
    <property type="evidence" value="ECO:0007669"/>
    <property type="project" value="InterPro"/>
</dbReference>
<comment type="pathway">
    <text evidence="1">Cofactor biosynthesis; adenosylcobalamin biosynthesis.</text>
</comment>
<dbReference type="InterPro" id="IPR036588">
    <property type="entry name" value="CobH/CbiC_sf"/>
</dbReference>
<dbReference type="PANTHER" id="PTHR43588:SF1">
    <property type="entry name" value="COBALT-PRECORRIN-8 METHYLMUTASE"/>
    <property type="match status" value="1"/>
</dbReference>
<accession>A0A5B8NIN7</accession>
<dbReference type="Pfam" id="PF02570">
    <property type="entry name" value="CbiC"/>
    <property type="match status" value="1"/>
</dbReference>
<evidence type="ECO:0000313" key="6">
    <source>
        <dbReference type="EMBL" id="QDZ39062.1"/>
    </source>
</evidence>
<evidence type="ECO:0000256" key="3">
    <source>
        <dbReference type="ARBA" id="ARBA00022573"/>
    </source>
</evidence>
<dbReference type="UniPathway" id="UPA00148"/>
<dbReference type="OrthoDB" id="9780708at2"/>
<evidence type="ECO:0000256" key="2">
    <source>
        <dbReference type="ARBA" id="ARBA00009774"/>
    </source>
</evidence>
<organism evidence="6 7">
    <name type="scientific">Euhalothece natronophila Z-M001</name>
    <dbReference type="NCBI Taxonomy" id="522448"/>
    <lineage>
        <taxon>Bacteria</taxon>
        <taxon>Bacillati</taxon>
        <taxon>Cyanobacteriota</taxon>
        <taxon>Cyanophyceae</taxon>
        <taxon>Oscillatoriophycideae</taxon>
        <taxon>Chroococcales</taxon>
        <taxon>Halothecacae</taxon>
        <taxon>Halothece cluster</taxon>
        <taxon>Euhalothece</taxon>
    </lineage>
</organism>
<dbReference type="PANTHER" id="PTHR43588">
    <property type="entry name" value="COBALT-PRECORRIN-8 METHYLMUTASE"/>
    <property type="match status" value="1"/>
</dbReference>
<keyword evidence="4" id="KW-0413">Isomerase</keyword>
<protein>
    <submittedName>
        <fullName evidence="6">Cobalt-precorrin-8X methylmutase</fullName>
    </submittedName>
</protein>
<reference evidence="6" key="1">
    <citation type="submission" date="2019-08" db="EMBL/GenBank/DDBJ databases">
        <title>Carotenoids and Carotenoid Binding Proteins in the Halophilic Cyanobacterium Euhalothece sp. ZM00.</title>
        <authorList>
            <person name="Cho S.M."/>
            <person name="Song J.Y."/>
            <person name="Park Y.-I."/>
        </authorList>
    </citation>
    <scope>NUCLEOTIDE SEQUENCE [LARGE SCALE GENOMIC DNA]</scope>
    <source>
        <strain evidence="6">Z-M001</strain>
    </source>
</reference>
<evidence type="ECO:0000256" key="1">
    <source>
        <dbReference type="ARBA" id="ARBA00004953"/>
    </source>
</evidence>
<dbReference type="EMBL" id="CP042326">
    <property type="protein sequence ID" value="QDZ39062.1"/>
    <property type="molecule type" value="Genomic_DNA"/>
</dbReference>
<dbReference type="KEGG" id="enn:FRE64_03405"/>
<dbReference type="GO" id="GO:0009236">
    <property type="term" value="P:cobalamin biosynthetic process"/>
    <property type="evidence" value="ECO:0007669"/>
    <property type="project" value="UniProtKB-UniPathway"/>
</dbReference>
<dbReference type="AlphaFoldDB" id="A0A5B8NIN7"/>
<sequence>MTKRMSKNHPIVEESFAIIDQEVGEHHYPEKQYQVIRRAIHATADFEFLDLFYFSDQVIEIAIKAILEKTPIIVDVGMVKQSIQGMIKKTSNNPVICAIEEAEKAAPNQTRTETGLLNCLEKYPNGIYAIGNAPTALLALCHSIKNGQAQPQLVIGAPVGFVSVIESKEALATTNVPQIRVEGRKGGSAVTGSIINALLLLSQEEMRSPHCFTKGGEGKI</sequence>
<evidence type="ECO:0000259" key="5">
    <source>
        <dbReference type="Pfam" id="PF02570"/>
    </source>
</evidence>